<proteinExistence type="predicted"/>
<sequence length="118" mass="13308">MVSISPTSVHGGVTHCCNTTSRWLLQCFIPCVHPTSLIWGGHPQHFHGIPFTQGIQPHTNSSNTSLTTLASRNAPATKRRQQKLSRLPITQRIGRKNDSHQMKSIFHTHKNKFHIKNL</sequence>
<comment type="caution">
    <text evidence="2">The sequence shown here is derived from an EMBL/GenBank/DDBJ whole genome shotgun (WGS) entry which is preliminary data.</text>
</comment>
<gene>
    <name evidence="2" type="ORF">TCIL3000_0_30300</name>
</gene>
<keyword evidence="3" id="KW-1185">Reference proteome</keyword>
<dbReference type="Proteomes" id="UP000000702">
    <property type="component" value="Unassembled WGS sequence"/>
</dbReference>
<organism evidence="2 3">
    <name type="scientific">Trypanosoma congolense (strain IL3000)</name>
    <dbReference type="NCBI Taxonomy" id="1068625"/>
    <lineage>
        <taxon>Eukaryota</taxon>
        <taxon>Discoba</taxon>
        <taxon>Euglenozoa</taxon>
        <taxon>Kinetoplastea</taxon>
        <taxon>Metakinetoplastina</taxon>
        <taxon>Trypanosomatida</taxon>
        <taxon>Trypanosomatidae</taxon>
        <taxon>Trypanosoma</taxon>
        <taxon>Nannomonas</taxon>
    </lineage>
</organism>
<dbReference type="EMBL" id="CAEQ01000579">
    <property type="protein sequence ID" value="CCD12116.1"/>
    <property type="molecule type" value="Genomic_DNA"/>
</dbReference>
<evidence type="ECO:0000256" key="1">
    <source>
        <dbReference type="SAM" id="MobiDB-lite"/>
    </source>
</evidence>
<accession>F9W4M2</accession>
<protein>
    <submittedName>
        <fullName evidence="2">Uncharacterized protein</fullName>
    </submittedName>
</protein>
<evidence type="ECO:0000313" key="3">
    <source>
        <dbReference type="Proteomes" id="UP000000702"/>
    </source>
</evidence>
<dbReference type="AlphaFoldDB" id="F9W4M2"/>
<feature type="region of interest" description="Disordered" evidence="1">
    <location>
        <begin position="71"/>
        <end position="94"/>
    </location>
</feature>
<reference evidence="3" key="1">
    <citation type="submission" date="2011-07" db="EMBL/GenBank/DDBJ databases">
        <title>Divergent evolution of antigenic variation in African trypanosomes.</title>
        <authorList>
            <person name="Jackson A.P."/>
            <person name="Berry A."/>
            <person name="Allison H.C."/>
            <person name="Burton P."/>
            <person name="Anderson J."/>
            <person name="Aslett M."/>
            <person name="Brown R."/>
            <person name="Corton N."/>
            <person name="Harris D."/>
            <person name="Hauser H."/>
            <person name="Gamble J."/>
            <person name="Gilderthorp R."/>
            <person name="McQuillan J."/>
            <person name="Quail M.A."/>
            <person name="Sanders M."/>
            <person name="Van Tonder A."/>
            <person name="Ginger M.L."/>
            <person name="Donelson J.E."/>
            <person name="Field M.C."/>
            <person name="Barry J.D."/>
            <person name="Berriman M."/>
            <person name="Hertz-Fowler C."/>
        </authorList>
    </citation>
    <scope>NUCLEOTIDE SEQUENCE [LARGE SCALE GENOMIC DNA]</scope>
    <source>
        <strain evidence="3">IL3000</strain>
    </source>
</reference>
<reference evidence="2 3" key="2">
    <citation type="journal article" date="2012" name="Proc. Natl. Acad. Sci. U.S.A.">
        <title>Antigenic diversity is generated by distinct evolutionary mechanisms in African trypanosome species.</title>
        <authorList>
            <person name="Jackson A.P."/>
            <person name="Berry A."/>
            <person name="Aslett M."/>
            <person name="Allison H.C."/>
            <person name="Burton P."/>
            <person name="Vavrova-Anderson J."/>
            <person name="Brown R."/>
            <person name="Browne H."/>
            <person name="Corton N."/>
            <person name="Hauser H."/>
            <person name="Gamble J."/>
            <person name="Gilderthorp R."/>
            <person name="Marcello L."/>
            <person name="McQuillan J."/>
            <person name="Otto T.D."/>
            <person name="Quail M.A."/>
            <person name="Sanders M.J."/>
            <person name="van Tonder A."/>
            <person name="Ginger M.L."/>
            <person name="Field M.C."/>
            <person name="Barry J.D."/>
            <person name="Hertz-Fowler C."/>
            <person name="Berriman M."/>
        </authorList>
    </citation>
    <scope>NUCLEOTIDE SEQUENCE [LARGE SCALE GENOMIC DNA]</scope>
    <source>
        <strain evidence="2 3">IL3000</strain>
    </source>
</reference>
<name>F9W4M2_TRYCI</name>
<evidence type="ECO:0000313" key="2">
    <source>
        <dbReference type="EMBL" id="CCD12116.1"/>
    </source>
</evidence>